<evidence type="ECO:0000256" key="3">
    <source>
        <dbReference type="SAM" id="MobiDB-lite"/>
    </source>
</evidence>
<gene>
    <name evidence="4" type="ordered locus">MTR_5g086390</name>
</gene>
<proteinExistence type="predicted"/>
<keyword evidence="2" id="KW-0131">Cell cycle</keyword>
<name>G7KCM9_MEDTR</name>
<dbReference type="EnsemblPlants" id="AES99938">
    <property type="protein sequence ID" value="AES99938"/>
    <property type="gene ID" value="MTR_5g086390"/>
</dbReference>
<sequence>MRGGEMEDEMMNNLDIGCSTPKRWECQIHTPLLPPPPPKKKKPFSFGGKKREAPKHGYFYLPDIDLEELFTLFIPRNRI</sequence>
<dbReference type="GO" id="GO:0032875">
    <property type="term" value="P:regulation of DNA endoreduplication"/>
    <property type="evidence" value="ECO:0007669"/>
    <property type="project" value="InterPro"/>
</dbReference>
<feature type="region of interest" description="Disordered" evidence="3">
    <location>
        <begin position="29"/>
        <end position="49"/>
    </location>
</feature>
<reference evidence="5" key="3">
    <citation type="submission" date="2015-04" db="UniProtKB">
        <authorList>
            <consortium name="EnsemblPlants"/>
        </authorList>
    </citation>
    <scope>IDENTIFICATION</scope>
    <source>
        <strain evidence="5">cv. Jemalong A17</strain>
    </source>
</reference>
<evidence type="ECO:0000313" key="5">
    <source>
        <dbReference type="EnsemblPlants" id="AES99938"/>
    </source>
</evidence>
<dbReference type="PaxDb" id="3880-AES99938"/>
<dbReference type="InterPro" id="IPR040389">
    <property type="entry name" value="SMR"/>
</dbReference>
<dbReference type="GO" id="GO:0005634">
    <property type="term" value="C:nucleus"/>
    <property type="evidence" value="ECO:0000318"/>
    <property type="project" value="GO_Central"/>
</dbReference>
<dbReference type="EMBL" id="CM001221">
    <property type="protein sequence ID" value="AES99938.1"/>
    <property type="molecule type" value="Genomic_DNA"/>
</dbReference>
<keyword evidence="1" id="KW-0649">Protein kinase inhibitor</keyword>
<evidence type="ECO:0000256" key="2">
    <source>
        <dbReference type="ARBA" id="ARBA00023306"/>
    </source>
</evidence>
<dbReference type="OMA" id="KSRPEAC"/>
<evidence type="ECO:0000256" key="1">
    <source>
        <dbReference type="ARBA" id="ARBA00023013"/>
    </source>
</evidence>
<keyword evidence="6" id="KW-1185">Reference proteome</keyword>
<dbReference type="PANTHER" id="PTHR33142:SF15">
    <property type="entry name" value="CYCLIN-DEPENDENT PROTEIN KINASE INHIBITOR SMR4"/>
    <property type="match status" value="1"/>
</dbReference>
<accession>G7KCM9</accession>
<dbReference type="eggNOG" id="ENOG502SF6U">
    <property type="taxonomic scope" value="Eukaryota"/>
</dbReference>
<evidence type="ECO:0000313" key="6">
    <source>
        <dbReference type="Proteomes" id="UP000002051"/>
    </source>
</evidence>
<organism evidence="4 6">
    <name type="scientific">Medicago truncatula</name>
    <name type="common">Barrel medic</name>
    <name type="synonym">Medicago tribuloides</name>
    <dbReference type="NCBI Taxonomy" id="3880"/>
    <lineage>
        <taxon>Eukaryota</taxon>
        <taxon>Viridiplantae</taxon>
        <taxon>Streptophyta</taxon>
        <taxon>Embryophyta</taxon>
        <taxon>Tracheophyta</taxon>
        <taxon>Spermatophyta</taxon>
        <taxon>Magnoliopsida</taxon>
        <taxon>eudicotyledons</taxon>
        <taxon>Gunneridae</taxon>
        <taxon>Pentapetalae</taxon>
        <taxon>rosids</taxon>
        <taxon>fabids</taxon>
        <taxon>Fabales</taxon>
        <taxon>Fabaceae</taxon>
        <taxon>Papilionoideae</taxon>
        <taxon>50 kb inversion clade</taxon>
        <taxon>NPAAA clade</taxon>
        <taxon>Hologalegina</taxon>
        <taxon>IRL clade</taxon>
        <taxon>Trifolieae</taxon>
        <taxon>Medicago</taxon>
    </lineage>
</organism>
<dbReference type="GO" id="GO:0004860">
    <property type="term" value="F:protein kinase inhibitor activity"/>
    <property type="evidence" value="ECO:0007669"/>
    <property type="project" value="UniProtKB-KW"/>
</dbReference>
<evidence type="ECO:0000313" key="4">
    <source>
        <dbReference type="EMBL" id="AES99938.1"/>
    </source>
</evidence>
<dbReference type="Proteomes" id="UP000002051">
    <property type="component" value="Chromosome 5"/>
</dbReference>
<dbReference type="PANTHER" id="PTHR33142">
    <property type="entry name" value="CYCLIN-DEPENDENT PROTEIN KINASE INHIBITOR SMR13"/>
    <property type="match status" value="1"/>
</dbReference>
<dbReference type="HOGENOM" id="CLU_189464_0_0_1"/>
<reference evidence="4 6" key="1">
    <citation type="journal article" date="2011" name="Nature">
        <title>The Medicago genome provides insight into the evolution of rhizobial symbioses.</title>
        <authorList>
            <person name="Young N.D."/>
            <person name="Debelle F."/>
            <person name="Oldroyd G.E."/>
            <person name="Geurts R."/>
            <person name="Cannon S.B."/>
            <person name="Udvardi M.K."/>
            <person name="Benedito V.A."/>
            <person name="Mayer K.F."/>
            <person name="Gouzy J."/>
            <person name="Schoof H."/>
            <person name="Van de Peer Y."/>
            <person name="Proost S."/>
            <person name="Cook D.R."/>
            <person name="Meyers B.C."/>
            <person name="Spannagl M."/>
            <person name="Cheung F."/>
            <person name="De Mita S."/>
            <person name="Krishnakumar V."/>
            <person name="Gundlach H."/>
            <person name="Zhou S."/>
            <person name="Mudge J."/>
            <person name="Bharti A.K."/>
            <person name="Murray J.D."/>
            <person name="Naoumkina M.A."/>
            <person name="Rosen B."/>
            <person name="Silverstein K.A."/>
            <person name="Tang H."/>
            <person name="Rombauts S."/>
            <person name="Zhao P.X."/>
            <person name="Zhou P."/>
            <person name="Barbe V."/>
            <person name="Bardou P."/>
            <person name="Bechner M."/>
            <person name="Bellec A."/>
            <person name="Berger A."/>
            <person name="Berges H."/>
            <person name="Bidwell S."/>
            <person name="Bisseling T."/>
            <person name="Choisne N."/>
            <person name="Couloux A."/>
            <person name="Denny R."/>
            <person name="Deshpande S."/>
            <person name="Dai X."/>
            <person name="Doyle J.J."/>
            <person name="Dudez A.M."/>
            <person name="Farmer A.D."/>
            <person name="Fouteau S."/>
            <person name="Franken C."/>
            <person name="Gibelin C."/>
            <person name="Gish J."/>
            <person name="Goldstein S."/>
            <person name="Gonzalez A.J."/>
            <person name="Green P.J."/>
            <person name="Hallab A."/>
            <person name="Hartog M."/>
            <person name="Hua A."/>
            <person name="Humphray S.J."/>
            <person name="Jeong D.H."/>
            <person name="Jing Y."/>
            <person name="Jocker A."/>
            <person name="Kenton S.M."/>
            <person name="Kim D.J."/>
            <person name="Klee K."/>
            <person name="Lai H."/>
            <person name="Lang C."/>
            <person name="Lin S."/>
            <person name="Macmil S.L."/>
            <person name="Magdelenat G."/>
            <person name="Matthews L."/>
            <person name="McCorrison J."/>
            <person name="Monaghan E.L."/>
            <person name="Mun J.H."/>
            <person name="Najar F.Z."/>
            <person name="Nicholson C."/>
            <person name="Noirot C."/>
            <person name="O'Bleness M."/>
            <person name="Paule C.R."/>
            <person name="Poulain J."/>
            <person name="Prion F."/>
            <person name="Qin B."/>
            <person name="Qu C."/>
            <person name="Retzel E.F."/>
            <person name="Riddle C."/>
            <person name="Sallet E."/>
            <person name="Samain S."/>
            <person name="Samson N."/>
            <person name="Sanders I."/>
            <person name="Saurat O."/>
            <person name="Scarpelli C."/>
            <person name="Schiex T."/>
            <person name="Segurens B."/>
            <person name="Severin A.J."/>
            <person name="Sherrier D.J."/>
            <person name="Shi R."/>
            <person name="Sims S."/>
            <person name="Singer S.R."/>
            <person name="Sinharoy S."/>
            <person name="Sterck L."/>
            <person name="Viollet A."/>
            <person name="Wang B.B."/>
            <person name="Wang K."/>
            <person name="Wang M."/>
            <person name="Wang X."/>
            <person name="Warfsmann J."/>
            <person name="Weissenbach J."/>
            <person name="White D.D."/>
            <person name="White J.D."/>
            <person name="Wiley G.B."/>
            <person name="Wincker P."/>
            <person name="Xing Y."/>
            <person name="Yang L."/>
            <person name="Yao Z."/>
            <person name="Ying F."/>
            <person name="Zhai J."/>
            <person name="Zhou L."/>
            <person name="Zuber A."/>
            <person name="Denarie J."/>
            <person name="Dixon R.A."/>
            <person name="May G.D."/>
            <person name="Schwartz D.C."/>
            <person name="Rogers J."/>
            <person name="Quetier F."/>
            <person name="Town C.D."/>
            <person name="Roe B.A."/>
        </authorList>
    </citation>
    <scope>NUCLEOTIDE SEQUENCE [LARGE SCALE GENOMIC DNA]</scope>
    <source>
        <strain evidence="4">A17</strain>
        <strain evidence="5 6">cv. Jemalong A17</strain>
    </source>
</reference>
<reference evidence="4 6" key="2">
    <citation type="journal article" date="2014" name="BMC Genomics">
        <title>An improved genome release (version Mt4.0) for the model legume Medicago truncatula.</title>
        <authorList>
            <person name="Tang H."/>
            <person name="Krishnakumar V."/>
            <person name="Bidwell S."/>
            <person name="Rosen B."/>
            <person name="Chan A."/>
            <person name="Zhou S."/>
            <person name="Gentzbittel L."/>
            <person name="Childs K.L."/>
            <person name="Yandell M."/>
            <person name="Gundlach H."/>
            <person name="Mayer K.F."/>
            <person name="Schwartz D.C."/>
            <person name="Town C.D."/>
        </authorList>
    </citation>
    <scope>GENOME REANNOTATION</scope>
    <source>
        <strain evidence="5 6">cv. Jemalong A17</strain>
    </source>
</reference>
<protein>
    <submittedName>
        <fullName evidence="4 5">Uncharacterized protein</fullName>
    </submittedName>
</protein>
<dbReference type="AlphaFoldDB" id="G7KCM9"/>